<gene>
    <name evidence="4" type="ORF">IAB26_10310</name>
</gene>
<name>A0A9D0ZWA1_9FIRM</name>
<dbReference type="NCBIfam" id="TIGR02669">
    <property type="entry name" value="SpoIID_LytB"/>
    <property type="match status" value="1"/>
</dbReference>
<dbReference type="EMBL" id="DVFT01000154">
    <property type="protein sequence ID" value="HIQ96944.1"/>
    <property type="molecule type" value="Genomic_DNA"/>
</dbReference>
<evidence type="ECO:0000313" key="4">
    <source>
        <dbReference type="EMBL" id="HIQ96944.1"/>
    </source>
</evidence>
<feature type="transmembrane region" description="Helical" evidence="2">
    <location>
        <begin position="6"/>
        <end position="23"/>
    </location>
</feature>
<dbReference type="PANTHER" id="PTHR30032">
    <property type="entry name" value="N-ACETYLMURAMOYL-L-ALANINE AMIDASE-RELATED"/>
    <property type="match status" value="1"/>
</dbReference>
<keyword evidence="2" id="KW-1133">Transmembrane helix</keyword>
<dbReference type="Proteomes" id="UP000886886">
    <property type="component" value="Unassembled WGS sequence"/>
</dbReference>
<feature type="domain" description="Sporulation stage II protein D amidase enhancer LytB N-terminal" evidence="3">
    <location>
        <begin position="178"/>
        <end position="266"/>
    </location>
</feature>
<feature type="region of interest" description="Disordered" evidence="1">
    <location>
        <begin position="40"/>
        <end position="84"/>
    </location>
</feature>
<dbReference type="AlphaFoldDB" id="A0A9D0ZWA1"/>
<feature type="compositionally biased region" description="Basic and acidic residues" evidence="1">
    <location>
        <begin position="65"/>
        <end position="76"/>
    </location>
</feature>
<accession>A0A9D0ZWA1</accession>
<reference evidence="4" key="2">
    <citation type="journal article" date="2021" name="PeerJ">
        <title>Extensive microbial diversity within the chicken gut microbiome revealed by metagenomics and culture.</title>
        <authorList>
            <person name="Gilroy R."/>
            <person name="Ravi A."/>
            <person name="Getino M."/>
            <person name="Pursley I."/>
            <person name="Horton D.L."/>
            <person name="Alikhan N.F."/>
            <person name="Baker D."/>
            <person name="Gharbi K."/>
            <person name="Hall N."/>
            <person name="Watson M."/>
            <person name="Adriaenssens E.M."/>
            <person name="Foster-Nyarko E."/>
            <person name="Jarju S."/>
            <person name="Secka A."/>
            <person name="Antonio M."/>
            <person name="Oren A."/>
            <person name="Chaudhuri R.R."/>
            <person name="La Ragione R."/>
            <person name="Hildebrand F."/>
            <person name="Pallen M.J."/>
        </authorList>
    </citation>
    <scope>NUCLEOTIDE SEQUENCE</scope>
    <source>
        <strain evidence="4">ChiSjej3B21-11622</strain>
    </source>
</reference>
<organism evidence="4 5">
    <name type="scientific">Candidatus Limivivens merdigallinarum</name>
    <dbReference type="NCBI Taxonomy" id="2840859"/>
    <lineage>
        <taxon>Bacteria</taxon>
        <taxon>Bacillati</taxon>
        <taxon>Bacillota</taxon>
        <taxon>Clostridia</taxon>
        <taxon>Lachnospirales</taxon>
        <taxon>Lachnospiraceae</taxon>
        <taxon>Lachnospiraceae incertae sedis</taxon>
        <taxon>Candidatus Limivivens</taxon>
    </lineage>
</organism>
<dbReference type="PANTHER" id="PTHR30032:SF4">
    <property type="entry name" value="AMIDASE ENHANCER"/>
    <property type="match status" value="1"/>
</dbReference>
<feature type="region of interest" description="Disordered" evidence="1">
    <location>
        <begin position="116"/>
        <end position="136"/>
    </location>
</feature>
<dbReference type="Pfam" id="PF08486">
    <property type="entry name" value="SpoIID"/>
    <property type="match status" value="1"/>
</dbReference>
<reference evidence="4" key="1">
    <citation type="submission" date="2020-10" db="EMBL/GenBank/DDBJ databases">
        <authorList>
            <person name="Gilroy R."/>
        </authorList>
    </citation>
    <scope>NUCLEOTIDE SEQUENCE</scope>
    <source>
        <strain evidence="4">ChiSjej3B21-11622</strain>
    </source>
</reference>
<evidence type="ECO:0000313" key="5">
    <source>
        <dbReference type="Proteomes" id="UP000886886"/>
    </source>
</evidence>
<comment type="caution">
    <text evidence="4">The sequence shown here is derived from an EMBL/GenBank/DDBJ whole genome shotgun (WGS) entry which is preliminary data.</text>
</comment>
<proteinExistence type="predicted"/>
<dbReference type="InterPro" id="IPR051922">
    <property type="entry name" value="Bact_Sporulation_Assoc"/>
</dbReference>
<protein>
    <submittedName>
        <fullName evidence="4">SpoIID/LytB domain-containing protein</fullName>
    </submittedName>
</protein>
<evidence type="ECO:0000259" key="3">
    <source>
        <dbReference type="Pfam" id="PF08486"/>
    </source>
</evidence>
<keyword evidence="2" id="KW-0472">Membrane</keyword>
<keyword evidence="2" id="KW-0812">Transmembrane</keyword>
<dbReference type="InterPro" id="IPR013486">
    <property type="entry name" value="SpoIID/LytB"/>
</dbReference>
<dbReference type="GO" id="GO:0030288">
    <property type="term" value="C:outer membrane-bounded periplasmic space"/>
    <property type="evidence" value="ECO:0007669"/>
    <property type="project" value="TreeGrafter"/>
</dbReference>
<evidence type="ECO:0000256" key="1">
    <source>
        <dbReference type="SAM" id="MobiDB-lite"/>
    </source>
</evidence>
<dbReference type="InterPro" id="IPR013693">
    <property type="entry name" value="SpoIID/LytB_N"/>
</dbReference>
<evidence type="ECO:0000256" key="2">
    <source>
        <dbReference type="SAM" id="Phobius"/>
    </source>
</evidence>
<sequence>MKGKLWIVLLALFVVFLMVPLFLDHRMKTVEETLARAQKDLESETGSAADAETEKSTEAETNSETESRITENHTEEAEMGDEETEEEMIRVLILSSEEDTQYHQSVTVQCDKPYQTEQDGATSDHPETETFSLSSGDCQEGEVWILSSEDGMFTLPSVIRSVQDLTYPGTLQIEKRKEGLVLINELPMEEYLMRVVPSEMPSSYPLEALKAQAVSARTYARKQKEAGRLREFGADVDDSVNFQVYNNQAMNRRTTRAVKATEGVVMKQDGVLLDALYYSTSCGIDLTRNLSEEAVFCSFISGTEESDYEKEEPWYRWTTSFSLEELTKLVRKSGLKVGRVEALKEGPRTEQGRLQSLTVTGKRGETVVEGEYDIRTLLVPEKTPVTLKNGEEAPDLGMLPSAFFYLEPILEENELTGYELIGGGYGHGDGMSQNGAKHMAEEGLTYQEILTHYYGEIEWDEESHTGD</sequence>
<dbReference type="GO" id="GO:0030435">
    <property type="term" value="P:sporulation resulting in formation of a cellular spore"/>
    <property type="evidence" value="ECO:0007669"/>
    <property type="project" value="InterPro"/>
</dbReference>